<proteinExistence type="predicted"/>
<feature type="domain" description="CopG-like ribbon-helix-helix" evidence="1">
    <location>
        <begin position="4"/>
        <end position="43"/>
    </location>
</feature>
<dbReference type="AlphaFoldDB" id="A0A8H9UYH5"/>
<dbReference type="Proteomes" id="UP000859547">
    <property type="component" value="Unassembled WGS sequence"/>
</dbReference>
<organism evidence="2">
    <name type="scientific">Clostridium perfringens</name>
    <dbReference type="NCBI Taxonomy" id="1502"/>
    <lineage>
        <taxon>Bacteria</taxon>
        <taxon>Bacillati</taxon>
        <taxon>Bacillota</taxon>
        <taxon>Clostridia</taxon>
        <taxon>Eubacteriales</taxon>
        <taxon>Clostridiaceae</taxon>
        <taxon>Clostridium</taxon>
    </lineage>
</organism>
<feature type="non-terminal residue" evidence="2">
    <location>
        <position position="46"/>
    </location>
</feature>
<evidence type="ECO:0000259" key="1">
    <source>
        <dbReference type="Pfam" id="PF07878"/>
    </source>
</evidence>
<evidence type="ECO:0000313" key="2">
    <source>
        <dbReference type="EMBL" id="HAT4309616.1"/>
    </source>
</evidence>
<dbReference type="Pfam" id="PF07878">
    <property type="entry name" value="RHH_5"/>
    <property type="match status" value="1"/>
</dbReference>
<reference evidence="2" key="2">
    <citation type="submission" date="2020-07" db="EMBL/GenBank/DDBJ databases">
        <authorList>
            <consortium name="NCBI Pathogen Detection Project"/>
        </authorList>
    </citation>
    <scope>NUCLEOTIDE SEQUENCE</scope>
    <source>
        <strain evidence="2">C8</strain>
    </source>
</reference>
<name>A0A8H9UYH5_CLOPF</name>
<dbReference type="GO" id="GO:0006355">
    <property type="term" value="P:regulation of DNA-templated transcription"/>
    <property type="evidence" value="ECO:0007669"/>
    <property type="project" value="InterPro"/>
</dbReference>
<comment type="caution">
    <text evidence="2">The sequence shown here is derived from an EMBL/GenBank/DDBJ whole genome shotgun (WGS) entry which is preliminary data.</text>
</comment>
<dbReference type="InterPro" id="IPR012869">
    <property type="entry name" value="RHH_5"/>
</dbReference>
<dbReference type="Gene3D" id="1.10.1220.10">
    <property type="entry name" value="Met repressor-like"/>
    <property type="match status" value="1"/>
</dbReference>
<dbReference type="EMBL" id="DACTCB010000058">
    <property type="protein sequence ID" value="HAT4309616.1"/>
    <property type="molecule type" value="Genomic_DNA"/>
</dbReference>
<gene>
    <name evidence="2" type="ORF">I9080_003486</name>
</gene>
<dbReference type="InterPro" id="IPR013321">
    <property type="entry name" value="Arc_rbn_hlx_hlx"/>
</dbReference>
<dbReference type="SUPFAM" id="SSF47598">
    <property type="entry name" value="Ribbon-helix-helix"/>
    <property type="match status" value="1"/>
</dbReference>
<sequence length="46" mass="5446">MIKKRIAVSLPDKTLNYLEKISKEKGLTKSAMIIFLIEDYFRKELE</sequence>
<accession>A0A8H9UYH5</accession>
<dbReference type="InterPro" id="IPR010985">
    <property type="entry name" value="Ribbon_hlx_hlx"/>
</dbReference>
<reference evidence="2" key="1">
    <citation type="journal article" date="2018" name="Genome Biol.">
        <title>SKESA: strategic k-mer extension for scrupulous assemblies.</title>
        <authorList>
            <person name="Souvorov A."/>
            <person name="Agarwala R."/>
            <person name="Lipman D.J."/>
        </authorList>
    </citation>
    <scope>NUCLEOTIDE SEQUENCE</scope>
    <source>
        <strain evidence="2">C8</strain>
    </source>
</reference>
<protein>
    <submittedName>
        <fullName evidence="2">CopG family transcriptional regulator</fullName>
    </submittedName>
</protein>